<dbReference type="SUPFAM" id="SSF75005">
    <property type="entry name" value="Arabinanase/levansucrase/invertase"/>
    <property type="match status" value="1"/>
</dbReference>
<evidence type="ECO:0000256" key="3">
    <source>
        <dbReference type="ARBA" id="ARBA00024356"/>
    </source>
</evidence>
<dbReference type="CDD" id="cd18614">
    <property type="entry name" value="GH130"/>
    <property type="match status" value="1"/>
</dbReference>
<keyword evidence="1" id="KW-0328">Glycosyltransferase</keyword>
<dbReference type="Proteomes" id="UP000317371">
    <property type="component" value="Unassembled WGS sequence"/>
</dbReference>
<keyword evidence="4" id="KW-0326">Glycosidase</keyword>
<dbReference type="AlphaFoldDB" id="A0A540VCF0"/>
<protein>
    <submittedName>
        <fullName evidence="4">Glycosidase</fullName>
    </submittedName>
</protein>
<dbReference type="InParanoid" id="A0A540VCF0"/>
<sequence>MSFRLQRHPQSPVMIPDPTSTWECYNVFNPSVIYHNGLFHMHYRAQGLDWVSRIGYAVSVDGVHWNRLREPVLAPSDGTDSRGIEDPRVVALDDAFYMTYTAYGREFLGQGEPTHLGGGILPMIARSENLITWERIGPMVVGEDNKDHVLFPRKIGGRYAAFHRRWPHVWLAYSEDLRTWPEEWMAPIYGPRPDNWWDATSVGSNGVPIETEHGWLCLNHGYTTQVHDSANSLGQGSTVTRVYRLGVILLDLEDPTRVINRPKEPIFWPEELWELRGDVPNVVFSNANPVVDGTVYVYYGGADHVIGLATCSLDELVDYARFG</sequence>
<dbReference type="PANTHER" id="PTHR34106">
    <property type="entry name" value="GLYCOSIDASE"/>
    <property type="match status" value="1"/>
</dbReference>
<comment type="caution">
    <text evidence="4">The sequence shown here is derived from an EMBL/GenBank/DDBJ whole genome shotgun (WGS) entry which is preliminary data.</text>
</comment>
<name>A0A540VCF0_9CHLR</name>
<dbReference type="OrthoDB" id="9759709at2"/>
<reference evidence="4 5" key="1">
    <citation type="submission" date="2019-06" db="EMBL/GenBank/DDBJ databases">
        <title>Genome sequence of Litorilinea aerophila BAA-2444.</title>
        <authorList>
            <person name="Maclea K.S."/>
            <person name="Maurais E.G."/>
            <person name="Iannazzi L.C."/>
        </authorList>
    </citation>
    <scope>NUCLEOTIDE SEQUENCE [LARGE SCALE GENOMIC DNA]</scope>
    <source>
        <strain evidence="4 5">ATCC BAA-2444</strain>
    </source>
</reference>
<dbReference type="Gene3D" id="2.115.10.20">
    <property type="entry name" value="Glycosyl hydrolase domain, family 43"/>
    <property type="match status" value="1"/>
</dbReference>
<dbReference type="GO" id="GO:0016757">
    <property type="term" value="F:glycosyltransferase activity"/>
    <property type="evidence" value="ECO:0007669"/>
    <property type="project" value="UniProtKB-KW"/>
</dbReference>
<dbReference type="Pfam" id="PF04041">
    <property type="entry name" value="Glyco_hydro_130"/>
    <property type="match status" value="1"/>
</dbReference>
<evidence type="ECO:0000313" key="5">
    <source>
        <dbReference type="Proteomes" id="UP000317371"/>
    </source>
</evidence>
<dbReference type="InterPro" id="IPR023296">
    <property type="entry name" value="Glyco_hydro_beta-prop_sf"/>
</dbReference>
<organism evidence="4 5">
    <name type="scientific">Litorilinea aerophila</name>
    <dbReference type="NCBI Taxonomy" id="1204385"/>
    <lineage>
        <taxon>Bacteria</taxon>
        <taxon>Bacillati</taxon>
        <taxon>Chloroflexota</taxon>
        <taxon>Caldilineae</taxon>
        <taxon>Caldilineales</taxon>
        <taxon>Caldilineaceae</taxon>
        <taxon>Litorilinea</taxon>
    </lineage>
</organism>
<evidence type="ECO:0000313" key="4">
    <source>
        <dbReference type="EMBL" id="TQE94439.1"/>
    </source>
</evidence>
<dbReference type="GO" id="GO:0016798">
    <property type="term" value="F:hydrolase activity, acting on glycosyl bonds"/>
    <property type="evidence" value="ECO:0007669"/>
    <property type="project" value="UniProtKB-KW"/>
</dbReference>
<dbReference type="PIRSF" id="PIRSF016202">
    <property type="entry name" value="PH1107"/>
    <property type="match status" value="1"/>
</dbReference>
<dbReference type="PANTHER" id="PTHR34106:SF5">
    <property type="entry name" value="GLYCOSIDASE"/>
    <property type="match status" value="1"/>
</dbReference>
<proteinExistence type="inferred from homology"/>
<dbReference type="InterPro" id="IPR007184">
    <property type="entry name" value="Mannoside_phosphorylase"/>
</dbReference>
<gene>
    <name evidence="4" type="ORF">FKZ61_17060</name>
</gene>
<accession>A0A540VCF0</accession>
<keyword evidence="4" id="KW-0378">Hydrolase</keyword>
<evidence type="ECO:0000256" key="2">
    <source>
        <dbReference type="ARBA" id="ARBA00022679"/>
    </source>
</evidence>
<dbReference type="RefSeq" id="WP_141611357.1">
    <property type="nucleotide sequence ID" value="NZ_VIGC02000024.1"/>
</dbReference>
<keyword evidence="2" id="KW-0808">Transferase</keyword>
<dbReference type="EMBL" id="VIGC01000024">
    <property type="protein sequence ID" value="TQE94439.1"/>
    <property type="molecule type" value="Genomic_DNA"/>
</dbReference>
<comment type="similarity">
    <text evidence="3">Belongs to the glycosyl hydrolase 130 family.</text>
</comment>
<keyword evidence="5" id="KW-1185">Reference proteome</keyword>
<evidence type="ECO:0000256" key="1">
    <source>
        <dbReference type="ARBA" id="ARBA00022676"/>
    </source>
</evidence>